<keyword evidence="3" id="KW-0675">Receptor</keyword>
<dbReference type="EMBL" id="CP020330">
    <property type="protein sequence ID" value="AQZ51057.1"/>
    <property type="molecule type" value="Genomic_DNA"/>
</dbReference>
<dbReference type="Gene3D" id="3.40.190.10">
    <property type="entry name" value="Periplasmic binding protein-like II"/>
    <property type="match status" value="1"/>
</dbReference>
<dbReference type="PANTHER" id="PTHR42928">
    <property type="entry name" value="TRICARBOXYLATE-BINDING PROTEIN"/>
    <property type="match status" value="1"/>
</dbReference>
<evidence type="ECO:0000256" key="2">
    <source>
        <dbReference type="SAM" id="SignalP"/>
    </source>
</evidence>
<keyword evidence="2" id="KW-0732">Signal</keyword>
<dbReference type="RefSeq" id="WP_018066135.1">
    <property type="nucleotide sequence ID" value="NZ_AQWH01000020.1"/>
</dbReference>
<dbReference type="eggNOG" id="COG3181">
    <property type="taxonomic scope" value="Bacteria"/>
</dbReference>
<accession>A0A1U9Z033</accession>
<dbReference type="KEGG" id="mmed:Mame_01710"/>
<reference evidence="3 4" key="1">
    <citation type="submission" date="2017-03" db="EMBL/GenBank/DDBJ databases">
        <title>Foreign affairs: Plasmid Transfer between Roseobacters and Rhizobia.</title>
        <authorList>
            <person name="Bartling P."/>
            <person name="Bunk B."/>
            <person name="Overmann J."/>
            <person name="Brinkmann H."/>
            <person name="Petersen J."/>
        </authorList>
    </citation>
    <scope>NUCLEOTIDE SEQUENCE [LARGE SCALE GENOMIC DNA]</scope>
    <source>
        <strain evidence="3 4">MACL11</strain>
    </source>
</reference>
<feature type="signal peptide" evidence="2">
    <location>
        <begin position="1"/>
        <end position="24"/>
    </location>
</feature>
<evidence type="ECO:0000313" key="4">
    <source>
        <dbReference type="Proteomes" id="UP000191135"/>
    </source>
</evidence>
<name>A0A1U9Z033_9HYPH</name>
<evidence type="ECO:0000256" key="1">
    <source>
        <dbReference type="ARBA" id="ARBA00006987"/>
    </source>
</evidence>
<organism evidence="3 4">
    <name type="scientific">Martelella mediterranea DSM 17316</name>
    <dbReference type="NCBI Taxonomy" id="1122214"/>
    <lineage>
        <taxon>Bacteria</taxon>
        <taxon>Pseudomonadati</taxon>
        <taxon>Pseudomonadota</taxon>
        <taxon>Alphaproteobacteria</taxon>
        <taxon>Hyphomicrobiales</taxon>
        <taxon>Aurantimonadaceae</taxon>
        <taxon>Martelella</taxon>
    </lineage>
</organism>
<sequence length="355" mass="37771" precursor="true">MKLKLIIAVSGALAILSMAGPVGAADVDFSGKTVRIIQNYGAGGSTDLFARTIAPFIQKYLPGQPTVVVEPKPGAAGIQAGIYMHNSSSPDGMEICLCNSMPVRWVTVNDFDFDLRDFAIAGSQPVNTVVLIRDDLNVSKPTDLAHTPKPLLFSATSPASENASRFAVFANIFGAKVNIIGGYQLAGNMVQSITQGETNVTSLNSDYYAVQSTAIAEAGTVGAFGQVGIPNGDRFDPESAIDAPTFDTMVREYAPEVLGTPKYKLFSAFNQAAAAQMIYVLAPGTPQEYVTAWQDAIAKAVADPEYAKAVETMQTGLRPFTGEAGTRKMLDALYDGFKSPDVVEVLKEIAPVYFK</sequence>
<dbReference type="PANTHER" id="PTHR42928:SF5">
    <property type="entry name" value="BLR1237 PROTEIN"/>
    <property type="match status" value="1"/>
</dbReference>
<proteinExistence type="inferred from homology"/>
<protein>
    <submittedName>
        <fullName evidence="3">Tripartite tricarboxylate transporter family receptor</fullName>
    </submittedName>
</protein>
<evidence type="ECO:0000313" key="3">
    <source>
        <dbReference type="EMBL" id="AQZ51057.1"/>
    </source>
</evidence>
<comment type="similarity">
    <text evidence="1">Belongs to the UPF0065 (bug) family.</text>
</comment>
<dbReference type="Gene3D" id="3.40.190.150">
    <property type="entry name" value="Bordetella uptake gene, domain 1"/>
    <property type="match status" value="1"/>
</dbReference>
<dbReference type="Proteomes" id="UP000191135">
    <property type="component" value="Chromosome"/>
</dbReference>
<dbReference type="AlphaFoldDB" id="A0A1U9Z033"/>
<gene>
    <name evidence="3" type="ORF">Mame_01710</name>
</gene>
<dbReference type="InterPro" id="IPR005064">
    <property type="entry name" value="BUG"/>
</dbReference>
<feature type="chain" id="PRO_5010699997" evidence="2">
    <location>
        <begin position="25"/>
        <end position="355"/>
    </location>
</feature>
<dbReference type="STRING" id="1122214.Mame_01710"/>
<dbReference type="OrthoDB" id="7817633at2"/>
<dbReference type="InterPro" id="IPR042100">
    <property type="entry name" value="Bug_dom1"/>
</dbReference>
<keyword evidence="4" id="KW-1185">Reference proteome</keyword>